<organism evidence="1 2">
    <name type="scientific">Candidatus Accumulibacter phosphatis</name>
    <dbReference type="NCBI Taxonomy" id="327160"/>
    <lineage>
        <taxon>Bacteria</taxon>
        <taxon>Pseudomonadati</taxon>
        <taxon>Pseudomonadota</taxon>
        <taxon>Betaproteobacteria</taxon>
        <taxon>Candidatus Accumulibacter</taxon>
    </lineage>
</organism>
<dbReference type="EMBL" id="SWAD01000074">
    <property type="protein sequence ID" value="TMQ75812.1"/>
    <property type="molecule type" value="Genomic_DNA"/>
</dbReference>
<protein>
    <submittedName>
        <fullName evidence="1">Uncharacterized protein</fullName>
    </submittedName>
</protein>
<gene>
    <name evidence="1" type="ORF">ACCUM_0409</name>
</gene>
<proteinExistence type="predicted"/>
<dbReference type="Proteomes" id="UP000306324">
    <property type="component" value="Unassembled WGS sequence"/>
</dbReference>
<evidence type="ECO:0000313" key="1">
    <source>
        <dbReference type="EMBL" id="TMQ75812.1"/>
    </source>
</evidence>
<keyword evidence="2" id="KW-1185">Reference proteome</keyword>
<name>A0A5S4EKB6_9PROT</name>
<dbReference type="AlphaFoldDB" id="A0A5S4EKB6"/>
<accession>A0A5S4EKB6</accession>
<reference evidence="1 2" key="1">
    <citation type="submission" date="2019-04" db="EMBL/GenBank/DDBJ databases">
        <title>A novel phosphate-accumulating bacterium identified in bioreactor for phosphate removal from wastewater.</title>
        <authorList>
            <person name="Kotlyarov R.Y."/>
            <person name="Beletsky A.V."/>
            <person name="Kallistova A.Y."/>
            <person name="Dorofeev A.G."/>
            <person name="Nikolaev Y.Y."/>
            <person name="Pimenov N.V."/>
            <person name="Ravin N.V."/>
            <person name="Mardanov A.V."/>
        </authorList>
    </citation>
    <scope>NUCLEOTIDE SEQUENCE [LARGE SCALE GENOMIC DNA]</scope>
    <source>
        <strain evidence="1 2">Bin19</strain>
    </source>
</reference>
<comment type="caution">
    <text evidence="1">The sequence shown here is derived from an EMBL/GenBank/DDBJ whole genome shotgun (WGS) entry which is preliminary data.</text>
</comment>
<evidence type="ECO:0000313" key="2">
    <source>
        <dbReference type="Proteomes" id="UP000306324"/>
    </source>
</evidence>
<sequence>MQGFPRWPAAGGRACLVMIGLLSVSHHGLLRRLPLLIERAGYSLVAR</sequence>